<evidence type="ECO:0000256" key="2">
    <source>
        <dbReference type="ARBA" id="ARBA00023125"/>
    </source>
</evidence>
<dbReference type="NCBIfam" id="NF033788">
    <property type="entry name" value="HTH_metalloreg"/>
    <property type="match status" value="1"/>
</dbReference>
<evidence type="ECO:0000256" key="1">
    <source>
        <dbReference type="ARBA" id="ARBA00023015"/>
    </source>
</evidence>
<keyword evidence="6" id="KW-1185">Reference proteome</keyword>
<dbReference type="SUPFAM" id="SSF46785">
    <property type="entry name" value="Winged helix' DNA-binding domain"/>
    <property type="match status" value="1"/>
</dbReference>
<comment type="caution">
    <text evidence="5">The sequence shown here is derived from an EMBL/GenBank/DDBJ whole genome shotgun (WGS) entry which is preliminary data.</text>
</comment>
<dbReference type="InterPro" id="IPR036388">
    <property type="entry name" value="WH-like_DNA-bd_sf"/>
</dbReference>
<evidence type="ECO:0000313" key="5">
    <source>
        <dbReference type="EMBL" id="GAA2621405.1"/>
    </source>
</evidence>
<dbReference type="InterPro" id="IPR036390">
    <property type="entry name" value="WH_DNA-bd_sf"/>
</dbReference>
<dbReference type="SMART" id="SM00418">
    <property type="entry name" value="HTH_ARSR"/>
    <property type="match status" value="1"/>
</dbReference>
<dbReference type="PANTHER" id="PTHR43132">
    <property type="entry name" value="ARSENICAL RESISTANCE OPERON REPRESSOR ARSR-RELATED"/>
    <property type="match status" value="1"/>
</dbReference>
<reference evidence="6" key="1">
    <citation type="journal article" date="2019" name="Int. J. Syst. Evol. Microbiol.">
        <title>The Global Catalogue of Microorganisms (GCM) 10K type strain sequencing project: providing services to taxonomists for standard genome sequencing and annotation.</title>
        <authorList>
            <consortium name="The Broad Institute Genomics Platform"/>
            <consortium name="The Broad Institute Genome Sequencing Center for Infectious Disease"/>
            <person name="Wu L."/>
            <person name="Ma J."/>
        </authorList>
    </citation>
    <scope>NUCLEOTIDE SEQUENCE [LARGE SCALE GENOMIC DNA]</scope>
    <source>
        <strain evidence="6">JCM 6833</strain>
    </source>
</reference>
<evidence type="ECO:0000256" key="3">
    <source>
        <dbReference type="ARBA" id="ARBA00023163"/>
    </source>
</evidence>
<dbReference type="InterPro" id="IPR001845">
    <property type="entry name" value="HTH_ArsR_DNA-bd_dom"/>
</dbReference>
<protein>
    <submittedName>
        <fullName evidence="5">Metalloregulator ArsR/SmtB family transcription factor</fullName>
    </submittedName>
</protein>
<evidence type="ECO:0000313" key="6">
    <source>
        <dbReference type="Proteomes" id="UP001501509"/>
    </source>
</evidence>
<dbReference type="EMBL" id="BAAATD010000010">
    <property type="protein sequence ID" value="GAA2621405.1"/>
    <property type="molecule type" value="Genomic_DNA"/>
</dbReference>
<dbReference type="CDD" id="cd00090">
    <property type="entry name" value="HTH_ARSR"/>
    <property type="match status" value="1"/>
</dbReference>
<dbReference type="InterPro" id="IPR011991">
    <property type="entry name" value="ArsR-like_HTH"/>
</dbReference>
<gene>
    <name evidence="5" type="ORF">GCM10010411_66670</name>
</gene>
<dbReference type="PANTHER" id="PTHR43132:SF6">
    <property type="entry name" value="HTH-TYPE TRANSCRIPTIONAL REPRESSOR CZRA"/>
    <property type="match status" value="1"/>
</dbReference>
<dbReference type="PRINTS" id="PR00778">
    <property type="entry name" value="HTHARSR"/>
</dbReference>
<sequence length="123" mass="13105">MDSFEPLDRPTAEEYASWFKALADATRIQIVTLLARAGRPMSVGEIVAAADVGQSTVSAHLKVLAEVRFVFVERRGTSAYYEINRACVSCFPTAADVVMGRPVPEAPTCTPEPSHAGHAGPGS</sequence>
<dbReference type="Gene3D" id="1.10.10.10">
    <property type="entry name" value="Winged helix-like DNA-binding domain superfamily/Winged helix DNA-binding domain"/>
    <property type="match status" value="1"/>
</dbReference>
<dbReference type="Pfam" id="PF01022">
    <property type="entry name" value="HTH_5"/>
    <property type="match status" value="1"/>
</dbReference>
<keyword evidence="3" id="KW-0804">Transcription</keyword>
<feature type="domain" description="HTH arsR-type" evidence="4">
    <location>
        <begin position="7"/>
        <end position="103"/>
    </location>
</feature>
<dbReference type="Proteomes" id="UP001501509">
    <property type="component" value="Unassembled WGS sequence"/>
</dbReference>
<keyword evidence="1" id="KW-0805">Transcription regulation</keyword>
<accession>A0ABP6CMY4</accession>
<evidence type="ECO:0000259" key="4">
    <source>
        <dbReference type="PROSITE" id="PS50987"/>
    </source>
</evidence>
<organism evidence="5 6">
    <name type="scientific">Actinomadura fulvescens</name>
    <dbReference type="NCBI Taxonomy" id="46160"/>
    <lineage>
        <taxon>Bacteria</taxon>
        <taxon>Bacillati</taxon>
        <taxon>Actinomycetota</taxon>
        <taxon>Actinomycetes</taxon>
        <taxon>Streptosporangiales</taxon>
        <taxon>Thermomonosporaceae</taxon>
        <taxon>Actinomadura</taxon>
    </lineage>
</organism>
<name>A0ABP6CMY4_9ACTN</name>
<keyword evidence="2" id="KW-0238">DNA-binding</keyword>
<dbReference type="InterPro" id="IPR051011">
    <property type="entry name" value="Metal_resp_trans_reg"/>
</dbReference>
<dbReference type="RefSeq" id="WP_344546451.1">
    <property type="nucleotide sequence ID" value="NZ_BAAATD010000010.1"/>
</dbReference>
<proteinExistence type="predicted"/>
<dbReference type="PROSITE" id="PS50987">
    <property type="entry name" value="HTH_ARSR_2"/>
    <property type="match status" value="1"/>
</dbReference>